<dbReference type="KEGG" id="mel:Metbo_1992"/>
<dbReference type="HOGENOM" id="CLU_3075344_0_0_2"/>
<evidence type="ECO:0000313" key="3">
    <source>
        <dbReference type="Proteomes" id="UP000007490"/>
    </source>
</evidence>
<proteinExistence type="predicted"/>
<organism evidence="2 3">
    <name type="scientific">Methanobacterium lacus (strain AL-21)</name>
    <dbReference type="NCBI Taxonomy" id="877455"/>
    <lineage>
        <taxon>Archaea</taxon>
        <taxon>Methanobacteriati</taxon>
        <taxon>Methanobacteriota</taxon>
        <taxon>Methanomada group</taxon>
        <taxon>Methanobacteria</taxon>
        <taxon>Methanobacteriales</taxon>
        <taxon>Methanobacteriaceae</taxon>
        <taxon>Methanobacterium</taxon>
    </lineage>
</organism>
<dbReference type="EMBL" id="CP002551">
    <property type="protein sequence ID" value="ADZ10212.1"/>
    <property type="molecule type" value="Genomic_DNA"/>
</dbReference>
<dbReference type="Proteomes" id="UP000007490">
    <property type="component" value="Chromosome"/>
</dbReference>
<gene>
    <name evidence="2" type="ordered locus">Metbo_1992</name>
</gene>
<feature type="transmembrane region" description="Helical" evidence="1">
    <location>
        <begin position="20"/>
        <end position="50"/>
    </location>
</feature>
<protein>
    <submittedName>
        <fullName evidence="2">Uncharacterized protein</fullName>
    </submittedName>
</protein>
<reference evidence="2 3" key="2">
    <citation type="journal article" date="2014" name="Int. J. Syst. Evol. Microbiol.">
        <title>Methanobacterium paludis sp. nov. and a novel strain of Methanobacterium lacus isolated from northern peatlands.</title>
        <authorList>
            <person name="Cadillo-Quiroz H."/>
            <person name="Brauer S.L."/>
            <person name="Goodson N."/>
            <person name="Yavitt J.B."/>
            <person name="Zinder S.H."/>
        </authorList>
    </citation>
    <scope>NUCLEOTIDE SEQUENCE [LARGE SCALE GENOMIC DNA]</scope>
    <source>
        <strain evidence="2 3">AL-21</strain>
    </source>
</reference>
<keyword evidence="1" id="KW-0812">Transmembrane</keyword>
<name>F0TBE3_METLA</name>
<keyword evidence="3" id="KW-1185">Reference proteome</keyword>
<sequence>MNFLMNFGKLVVSQIMSNVIHTFVLIIEHLIIERLINTLFNIFLIIIFLIKL</sequence>
<keyword evidence="1" id="KW-1133">Transmembrane helix</keyword>
<dbReference type="STRING" id="877455.Metbo_1992"/>
<keyword evidence="1" id="KW-0472">Membrane</keyword>
<evidence type="ECO:0000256" key="1">
    <source>
        <dbReference type="SAM" id="Phobius"/>
    </source>
</evidence>
<reference evidence="3" key="1">
    <citation type="submission" date="2011-02" db="EMBL/GenBank/DDBJ databases">
        <title>Complete sequence of Methanobacterium sp. AL-21.</title>
        <authorList>
            <consortium name="US DOE Joint Genome Institute"/>
            <person name="Lucas S."/>
            <person name="Copeland A."/>
            <person name="Lapidus A."/>
            <person name="Cheng J.-F."/>
            <person name="Goodwin L."/>
            <person name="Pitluck S."/>
            <person name="Chertkov O."/>
            <person name="Detter J.C."/>
            <person name="Han C."/>
            <person name="Tapia R."/>
            <person name="Land M."/>
            <person name="Hauser L."/>
            <person name="Kyrpides N."/>
            <person name="Ivanova N."/>
            <person name="Mikhailova N."/>
            <person name="Pagani I."/>
            <person name="Cadillo-Quiroz H."/>
            <person name="Imachi H."/>
            <person name="Zinder S."/>
            <person name="Liu W."/>
            <person name="Woyke T."/>
        </authorList>
    </citation>
    <scope>NUCLEOTIDE SEQUENCE [LARGE SCALE GENOMIC DNA]</scope>
    <source>
        <strain evidence="3">AL-21</strain>
    </source>
</reference>
<evidence type="ECO:0000313" key="2">
    <source>
        <dbReference type="EMBL" id="ADZ10212.1"/>
    </source>
</evidence>
<dbReference type="AlphaFoldDB" id="F0TBE3"/>
<accession>F0TBE3</accession>